<dbReference type="InterPro" id="IPR036397">
    <property type="entry name" value="RNaseH_sf"/>
</dbReference>
<evidence type="ECO:0000256" key="1">
    <source>
        <dbReference type="ARBA" id="ARBA00022705"/>
    </source>
</evidence>
<dbReference type="GO" id="GO:0006302">
    <property type="term" value="P:double-strand break repair"/>
    <property type="evidence" value="ECO:0007669"/>
    <property type="project" value="TreeGrafter"/>
</dbReference>
<dbReference type="GO" id="GO:0003677">
    <property type="term" value="F:DNA binding"/>
    <property type="evidence" value="ECO:0007669"/>
    <property type="project" value="InterPro"/>
</dbReference>
<dbReference type="Gene3D" id="3.30.70.370">
    <property type="match status" value="1"/>
</dbReference>
<dbReference type="Pfam" id="PF00476">
    <property type="entry name" value="DNA_pol_A"/>
    <property type="match status" value="1"/>
</dbReference>
<name>A0AAE9C3G3_9CAUD</name>
<dbReference type="Gene3D" id="1.20.1060.10">
    <property type="entry name" value="Taq DNA Polymerase, Chain T, domain 4"/>
    <property type="match status" value="1"/>
</dbReference>
<dbReference type="SUPFAM" id="SSF53098">
    <property type="entry name" value="Ribonuclease H-like"/>
    <property type="match status" value="1"/>
</dbReference>
<evidence type="ECO:0000256" key="2">
    <source>
        <dbReference type="ARBA" id="ARBA00023109"/>
    </source>
</evidence>
<dbReference type="Gene3D" id="3.30.420.10">
    <property type="entry name" value="Ribonuclease H-like superfamily/Ribonuclease H"/>
    <property type="match status" value="1"/>
</dbReference>
<dbReference type="InterPro" id="IPR002562">
    <property type="entry name" value="3'-5'_exonuclease_dom"/>
</dbReference>
<dbReference type="RefSeq" id="YP_010755144.1">
    <property type="nucleotide sequence ID" value="NC_073468.1"/>
</dbReference>
<keyword evidence="1" id="KW-0235">DNA replication</keyword>
<dbReference type="GO" id="GO:0006261">
    <property type="term" value="P:DNA-templated DNA replication"/>
    <property type="evidence" value="ECO:0007669"/>
    <property type="project" value="InterPro"/>
</dbReference>
<protein>
    <submittedName>
        <fullName evidence="4">DNA polymerase I</fullName>
    </submittedName>
</protein>
<accession>A0AAE9C3G3</accession>
<dbReference type="PANTHER" id="PTHR10133">
    <property type="entry name" value="DNA POLYMERASE I"/>
    <property type="match status" value="1"/>
</dbReference>
<dbReference type="InterPro" id="IPR043502">
    <property type="entry name" value="DNA/RNA_pol_sf"/>
</dbReference>
<reference evidence="4" key="1">
    <citation type="submission" date="2021-09" db="EMBL/GenBank/DDBJ databases">
        <authorList>
            <person name="Andersen S.H."/>
            <person name="Beall E.A."/>
            <person name="Cappelle B."/>
            <person name="Falteisek K.J."/>
            <person name="Fenske B.A."/>
            <person name="Gansluckner N.W."/>
            <person name="Gilbertson S.M."/>
            <person name="Krings K.J."/>
            <person name="Mobeck M."/>
            <person name="Odeku J.O."/>
            <person name="Poncelet M.E."/>
            <person name="Rohr J.R."/>
            <person name="Rolands L."/>
            <person name="Whipple C.D."/>
            <person name="Whipple E.M."/>
            <person name="Spring A.M."/>
            <person name="Klyczek K."/>
            <person name="Garlena R.A."/>
            <person name="Russell D.A."/>
            <person name="Pope W.H."/>
            <person name="Jacobs-Sera D."/>
            <person name="Hatfull G.F."/>
        </authorList>
    </citation>
    <scope>NUCLEOTIDE SEQUENCE</scope>
</reference>
<sequence length="611" mass="68769">MTTTSGGLGNPDLRLIDSVEEAQNFLRWLGERRPLNAISIDLETGEFPGKDPKHALSPWHGRIRLAQVGDGQTGWAMAWDEWAGVFYEGLNNYDGLIIAHNIAFEAKWLAVQSRFQMPWHNAHDTMIASQCAYPGEPAGLKPLTARLVDPRAAQLQEILQQEFAKNGWTWGTVPITFGPYWQYGALDTVITTRLFVDHFYDLIGPNSRLAKAYELEMATRRITTNMEVRGARVDLEYSDKMYNKLMDYSQSVKDWVKDNYYGTSITSPIQMRQLFLHLGAEITERTPKGEPSINKDQLDLFVRDGSPQVQYLAQQVINQRKADKLATSYFYNFQKDAVDGLLHPSINILQARTGRMSITEPALQTLPSGDATVRSAFLPRNEGEYIISSDLDQVEFRLTANFSEDKALIDLFLEADRTGGDTFTSIMRDIYRDQTLQKSDPRRKLVKGTVYGKLYGAGVDKMALTAGVKSEDMQEVVDAFDRAYPGVKLFQKKTEREGMARLQSEGSAYVETLTGRRLRAEDSRVYALTNYRIQGTAAEIFKQNLVKLDAAGLSEYMVVPVHDEIVLSIPKDLVDELKPIIGECMTTSEGWAVPLTAGVDGPYDNWGSKYL</sequence>
<organism evidence="4 5">
    <name type="scientific">Microbacterium phage Pumpernickel</name>
    <dbReference type="NCBI Taxonomy" id="2885983"/>
    <lineage>
        <taxon>Viruses</taxon>
        <taxon>Duplodnaviria</taxon>
        <taxon>Heunggongvirae</taxon>
        <taxon>Uroviricota</taxon>
        <taxon>Caudoviricetes</taxon>
        <taxon>Pumpernickelvirus</taxon>
        <taxon>Pumpernickelvirus pumpernickel</taxon>
    </lineage>
</organism>
<dbReference type="Pfam" id="PF01612">
    <property type="entry name" value="DNA_pol_A_exo1"/>
    <property type="match status" value="1"/>
</dbReference>
<evidence type="ECO:0000313" key="5">
    <source>
        <dbReference type="Proteomes" id="UP000827768"/>
    </source>
</evidence>
<dbReference type="Proteomes" id="UP000827768">
    <property type="component" value="Segment"/>
</dbReference>
<gene>
    <name evidence="4" type="primary">113</name>
    <name evidence="4" type="ORF">SEA_PUMPERNICKEL_113</name>
</gene>
<dbReference type="InterPro" id="IPR002298">
    <property type="entry name" value="DNA_polymerase_A"/>
</dbReference>
<dbReference type="SUPFAM" id="SSF56672">
    <property type="entry name" value="DNA/RNA polymerases"/>
    <property type="match status" value="1"/>
</dbReference>
<dbReference type="InterPro" id="IPR012337">
    <property type="entry name" value="RNaseH-like_sf"/>
</dbReference>
<keyword evidence="5" id="KW-1185">Reference proteome</keyword>
<dbReference type="GeneID" id="80019753"/>
<dbReference type="SMART" id="SM00482">
    <property type="entry name" value="POLAc"/>
    <property type="match status" value="1"/>
</dbReference>
<feature type="domain" description="DNA-directed DNA polymerase family A palm" evidence="3">
    <location>
        <begin position="370"/>
        <end position="573"/>
    </location>
</feature>
<dbReference type="KEGG" id="vg:80019753"/>
<dbReference type="PRINTS" id="PR00868">
    <property type="entry name" value="DNAPOLI"/>
</dbReference>
<dbReference type="GO" id="GO:0039693">
    <property type="term" value="P:viral DNA genome replication"/>
    <property type="evidence" value="ECO:0007669"/>
    <property type="project" value="UniProtKB-KW"/>
</dbReference>
<dbReference type="GO" id="GO:0003887">
    <property type="term" value="F:DNA-directed DNA polymerase activity"/>
    <property type="evidence" value="ECO:0007669"/>
    <property type="project" value="InterPro"/>
</dbReference>
<dbReference type="PANTHER" id="PTHR10133:SF27">
    <property type="entry name" value="DNA POLYMERASE NU"/>
    <property type="match status" value="1"/>
</dbReference>
<evidence type="ECO:0000313" key="4">
    <source>
        <dbReference type="EMBL" id="UDL15904.1"/>
    </source>
</evidence>
<keyword evidence="2" id="KW-1194">Viral DNA replication</keyword>
<proteinExistence type="predicted"/>
<dbReference type="Gene3D" id="1.10.150.20">
    <property type="entry name" value="5' to 3' exonuclease, C-terminal subdomain"/>
    <property type="match status" value="1"/>
</dbReference>
<dbReference type="InterPro" id="IPR001098">
    <property type="entry name" value="DNA-dir_DNA_pol_A_palm_dom"/>
</dbReference>
<evidence type="ECO:0000259" key="3">
    <source>
        <dbReference type="SMART" id="SM00482"/>
    </source>
</evidence>
<dbReference type="EMBL" id="OK040790">
    <property type="protein sequence ID" value="UDL15904.1"/>
    <property type="molecule type" value="Genomic_DNA"/>
</dbReference>
<dbReference type="GO" id="GO:0008408">
    <property type="term" value="F:3'-5' exonuclease activity"/>
    <property type="evidence" value="ECO:0007669"/>
    <property type="project" value="InterPro"/>
</dbReference>